<keyword evidence="7" id="KW-0472">Membrane</keyword>
<keyword evidence="7" id="KW-0812">Transmembrane</keyword>
<feature type="transmembrane region" description="Helical" evidence="7">
    <location>
        <begin position="12"/>
        <end position="35"/>
    </location>
</feature>
<dbReference type="Proteomes" id="UP000195152">
    <property type="component" value="Unassembled WGS sequence"/>
</dbReference>
<dbReference type="GO" id="GO:0004252">
    <property type="term" value="F:serine-type endopeptidase activity"/>
    <property type="evidence" value="ECO:0007669"/>
    <property type="project" value="InterPro"/>
</dbReference>
<keyword evidence="7" id="KW-1133">Transmembrane helix</keyword>
<dbReference type="PRINTS" id="PR00727">
    <property type="entry name" value="LEADERPTASE"/>
</dbReference>
<evidence type="ECO:0000256" key="4">
    <source>
        <dbReference type="ARBA" id="ARBA00013208"/>
    </source>
</evidence>
<keyword evidence="7" id="KW-0645">Protease</keyword>
<evidence type="ECO:0000313" key="10">
    <source>
        <dbReference type="Proteomes" id="UP000195152"/>
    </source>
</evidence>
<comment type="subcellular location">
    <subcellularLocation>
        <location evidence="2">Cell membrane</location>
        <topology evidence="2">Single-pass type II membrane protein</topology>
    </subcellularLocation>
    <subcellularLocation>
        <location evidence="7">Membrane</location>
        <topology evidence="7">Single-pass type II membrane protein</topology>
    </subcellularLocation>
</comment>
<dbReference type="InterPro" id="IPR019533">
    <property type="entry name" value="Peptidase_S26"/>
</dbReference>
<dbReference type="GO" id="GO:0006465">
    <property type="term" value="P:signal peptide processing"/>
    <property type="evidence" value="ECO:0007669"/>
    <property type="project" value="InterPro"/>
</dbReference>
<dbReference type="InterPro" id="IPR036286">
    <property type="entry name" value="LexA/Signal_pep-like_sf"/>
</dbReference>
<dbReference type="GO" id="GO:0005886">
    <property type="term" value="C:plasma membrane"/>
    <property type="evidence" value="ECO:0007669"/>
    <property type="project" value="UniProtKB-SubCell"/>
</dbReference>
<reference evidence="9 10" key="1">
    <citation type="submission" date="2016-10" db="EMBL/GenBank/DDBJ databases">
        <title>Comparative genomics of Bacillus thuringiensis reveals a path to pathogens against multiple invertebrate hosts.</title>
        <authorList>
            <person name="Zheng J."/>
            <person name="Gao Q."/>
            <person name="Liu H."/>
            <person name="Peng D."/>
            <person name="Ruan L."/>
            <person name="Sun M."/>
        </authorList>
    </citation>
    <scope>NUCLEOTIDE SEQUENCE [LARGE SCALE GENOMIC DNA]</scope>
    <source>
        <strain evidence="9">BGSC 4AC1</strain>
    </source>
</reference>
<comment type="catalytic activity">
    <reaction evidence="1 7">
        <text>Cleavage of hydrophobic, N-terminal signal or leader sequences from secreted and periplasmic proteins.</text>
        <dbReference type="EC" id="3.4.21.89"/>
    </reaction>
</comment>
<dbReference type="InterPro" id="IPR019758">
    <property type="entry name" value="Pept_S26A_signal_pept_1_CS"/>
</dbReference>
<feature type="active site" evidence="6">
    <location>
        <position position="82"/>
    </location>
</feature>
<evidence type="ECO:0000256" key="5">
    <source>
        <dbReference type="ARBA" id="ARBA00022801"/>
    </source>
</evidence>
<feature type="active site" evidence="6">
    <location>
        <position position="40"/>
    </location>
</feature>
<evidence type="ECO:0000256" key="3">
    <source>
        <dbReference type="ARBA" id="ARBA00009370"/>
    </source>
</evidence>
<evidence type="ECO:0000256" key="1">
    <source>
        <dbReference type="ARBA" id="ARBA00000677"/>
    </source>
</evidence>
<dbReference type="Gene3D" id="2.10.109.10">
    <property type="entry name" value="Umud Fragment, subunit A"/>
    <property type="match status" value="1"/>
</dbReference>
<dbReference type="InterPro" id="IPR000223">
    <property type="entry name" value="Pept_S26A_signal_pept_1"/>
</dbReference>
<dbReference type="SUPFAM" id="SSF51306">
    <property type="entry name" value="LexA/Signal peptidase"/>
    <property type="match status" value="1"/>
</dbReference>
<dbReference type="PROSITE" id="PS00760">
    <property type="entry name" value="SPASE_I_2"/>
    <property type="match status" value="1"/>
</dbReference>
<organism evidence="9 10">
    <name type="scientific">Bacillus thuringiensis serovar mexicanensis</name>
    <dbReference type="NCBI Taxonomy" id="180868"/>
    <lineage>
        <taxon>Bacteria</taxon>
        <taxon>Bacillati</taxon>
        <taxon>Bacillota</taxon>
        <taxon>Bacilli</taxon>
        <taxon>Bacillales</taxon>
        <taxon>Bacillaceae</taxon>
        <taxon>Bacillus</taxon>
        <taxon>Bacillus cereus group</taxon>
    </lineage>
</organism>
<dbReference type="RefSeq" id="WP_000115720.1">
    <property type="nucleotide sequence ID" value="NZ_NFCF01000063.1"/>
</dbReference>
<feature type="domain" description="Peptidase S26" evidence="8">
    <location>
        <begin position="13"/>
        <end position="207"/>
    </location>
</feature>
<protein>
    <recommendedName>
        <fullName evidence="4 7">Signal peptidase I</fullName>
        <ecNumber evidence="4 7">3.4.21.89</ecNumber>
    </recommendedName>
</protein>
<dbReference type="AlphaFoldDB" id="A0A242WBY1"/>
<name>A0A242WBY1_BACTU</name>
<dbReference type="Pfam" id="PF10502">
    <property type="entry name" value="Peptidase_S26"/>
    <property type="match status" value="1"/>
</dbReference>
<gene>
    <name evidence="9" type="ORF">BK699_09885</name>
</gene>
<evidence type="ECO:0000259" key="8">
    <source>
        <dbReference type="Pfam" id="PF10502"/>
    </source>
</evidence>
<evidence type="ECO:0000313" key="9">
    <source>
        <dbReference type="EMBL" id="OTW50845.1"/>
    </source>
</evidence>
<dbReference type="EC" id="3.4.21.89" evidence="4 7"/>
<accession>A0A242WBY1</accession>
<sequence length="214" mass="24963">MSVNKILSNKKFYILLLCTCLIYIFIKHFVLTVYLTNGESMKPNIQSGDPLIVSRLSHKIIGFERFDLIMLKNPKQNKTFVKRVIGLPGEKIEYKNDTLYANNKEVQEPFIIDQKNNPAKYKNKIQEPQIDKEKLSSNEKEDLNIYLKELESPFYTMDFTLKELLQIEYIPKGFLFVLGDNRPISDDSRYSDFGLIPIHNVQGKVLFNVSNFIK</sequence>
<dbReference type="InterPro" id="IPR019757">
    <property type="entry name" value="Pept_S26A_signal_pept_1_Lys-AS"/>
</dbReference>
<dbReference type="NCBIfam" id="TIGR02227">
    <property type="entry name" value="sigpep_I_bact"/>
    <property type="match status" value="1"/>
</dbReference>
<evidence type="ECO:0000256" key="7">
    <source>
        <dbReference type="RuleBase" id="RU362042"/>
    </source>
</evidence>
<dbReference type="PANTHER" id="PTHR43390">
    <property type="entry name" value="SIGNAL PEPTIDASE I"/>
    <property type="match status" value="1"/>
</dbReference>
<comment type="similarity">
    <text evidence="3 7">Belongs to the peptidase S26 family.</text>
</comment>
<evidence type="ECO:0000256" key="6">
    <source>
        <dbReference type="PIRSR" id="PIRSR600223-1"/>
    </source>
</evidence>
<dbReference type="PROSITE" id="PS00761">
    <property type="entry name" value="SPASE_I_3"/>
    <property type="match status" value="1"/>
</dbReference>
<dbReference type="CDD" id="cd06530">
    <property type="entry name" value="S26_SPase_I"/>
    <property type="match status" value="1"/>
</dbReference>
<keyword evidence="5 7" id="KW-0378">Hydrolase</keyword>
<dbReference type="GO" id="GO:0009003">
    <property type="term" value="F:signal peptidase activity"/>
    <property type="evidence" value="ECO:0007669"/>
    <property type="project" value="UniProtKB-EC"/>
</dbReference>
<comment type="caution">
    <text evidence="9">The sequence shown here is derived from an EMBL/GenBank/DDBJ whole genome shotgun (WGS) entry which is preliminary data.</text>
</comment>
<proteinExistence type="inferred from homology"/>
<dbReference type="PANTHER" id="PTHR43390:SF1">
    <property type="entry name" value="CHLOROPLAST PROCESSING PEPTIDASE"/>
    <property type="match status" value="1"/>
</dbReference>
<evidence type="ECO:0000256" key="2">
    <source>
        <dbReference type="ARBA" id="ARBA00004401"/>
    </source>
</evidence>
<dbReference type="EMBL" id="NFCF01000063">
    <property type="protein sequence ID" value="OTW50845.1"/>
    <property type="molecule type" value="Genomic_DNA"/>
</dbReference>